<proteinExistence type="predicted"/>
<keyword evidence="2" id="KW-1133">Transmembrane helix</keyword>
<organism evidence="3 4">
    <name type="scientific">Linum tenue</name>
    <dbReference type="NCBI Taxonomy" id="586396"/>
    <lineage>
        <taxon>Eukaryota</taxon>
        <taxon>Viridiplantae</taxon>
        <taxon>Streptophyta</taxon>
        <taxon>Embryophyta</taxon>
        <taxon>Tracheophyta</taxon>
        <taxon>Spermatophyta</taxon>
        <taxon>Magnoliopsida</taxon>
        <taxon>eudicotyledons</taxon>
        <taxon>Gunneridae</taxon>
        <taxon>Pentapetalae</taxon>
        <taxon>rosids</taxon>
        <taxon>fabids</taxon>
        <taxon>Malpighiales</taxon>
        <taxon>Linaceae</taxon>
        <taxon>Linum</taxon>
    </lineage>
</organism>
<dbReference type="EMBL" id="CAMGYJ010000002">
    <property type="protein sequence ID" value="CAI0386236.1"/>
    <property type="molecule type" value="Genomic_DNA"/>
</dbReference>
<sequence>MESESGYAGFKMEGKNSGASMYIRSDDDLPRKLQDGACCINIYVNNNVQGVNNSILAESQVTMKNPGVAIYLEFVERWNQKRKRTVSKRKCRTKREDVVKKKKKKKSSGSGSKLGLLVGFPGMLVFLGTFFLVSVFLSLT</sequence>
<dbReference type="AlphaFoldDB" id="A0AAV0HLQ4"/>
<evidence type="ECO:0000256" key="2">
    <source>
        <dbReference type="SAM" id="Phobius"/>
    </source>
</evidence>
<keyword evidence="2" id="KW-0472">Membrane</keyword>
<evidence type="ECO:0000313" key="4">
    <source>
        <dbReference type="Proteomes" id="UP001154282"/>
    </source>
</evidence>
<keyword evidence="2" id="KW-0812">Transmembrane</keyword>
<dbReference type="Proteomes" id="UP001154282">
    <property type="component" value="Unassembled WGS sequence"/>
</dbReference>
<protein>
    <submittedName>
        <fullName evidence="3">Uncharacterized protein</fullName>
    </submittedName>
</protein>
<reference evidence="3" key="1">
    <citation type="submission" date="2022-08" db="EMBL/GenBank/DDBJ databases">
        <authorList>
            <person name="Gutierrez-Valencia J."/>
        </authorList>
    </citation>
    <scope>NUCLEOTIDE SEQUENCE</scope>
</reference>
<comment type="caution">
    <text evidence="3">The sequence shown here is derived from an EMBL/GenBank/DDBJ whole genome shotgun (WGS) entry which is preliminary data.</text>
</comment>
<accession>A0AAV0HLQ4</accession>
<keyword evidence="4" id="KW-1185">Reference proteome</keyword>
<evidence type="ECO:0000313" key="3">
    <source>
        <dbReference type="EMBL" id="CAI0386236.1"/>
    </source>
</evidence>
<feature type="transmembrane region" description="Helical" evidence="2">
    <location>
        <begin position="114"/>
        <end position="137"/>
    </location>
</feature>
<feature type="region of interest" description="Disordered" evidence="1">
    <location>
        <begin position="85"/>
        <end position="110"/>
    </location>
</feature>
<gene>
    <name evidence="3" type="ORF">LITE_LOCUS5063</name>
</gene>
<evidence type="ECO:0000256" key="1">
    <source>
        <dbReference type="SAM" id="MobiDB-lite"/>
    </source>
</evidence>
<name>A0AAV0HLQ4_9ROSI</name>